<dbReference type="Pfam" id="PF13229">
    <property type="entry name" value="Beta_helix"/>
    <property type="match status" value="1"/>
</dbReference>
<sequence>MSGTASATDYYVATWGDDAHTGLTHEQSVRSLDHALSLMGAGDTLYMSDGTWSGEILDFWAHGLQGTPGNPVTVKAYDGNPTMSNGPSGVAMIKTSYQDWITIDGITVTNGYTGYLAEHNSHLVIRNSKFSNMDLEGIDFRTHTSDTLVENNVITNCVEHGIHYFNQMGTEIMYNHVIRNNDISNSGHNLLDIHTRINDVIVEDNELYFTSDYSGPKQVGLYLHNGDTDNIIIRNNYFHDQPRPLEIFNSEDVVIEYNKFEDINGRALMLSSFNDANYDKNARVYNIYFRNNVIENVDYGVLFWGEESIYQNIYITNNTLSNVRNYDFWIYSGTFKNPIIIGDNLPREQSKTFLFRVYPIGAISVVDSSNAIMVSDDESITVSNVDASSIKVESSDRYLTVNTYPMYAHPTTGPVNVEVNKYDTSLPQGETLVDFTAESTDGENVVFTVGDLQPNRYYNIKMDGVDFTSKQADSSGQIKFTSSEWSVHSFSVEEASSAPSNLSPTANAGSGMTVVIGETISFDGSGSTDDKGIVSHAWDFDASNGIQKDATGTVVQHSYDAAGTYTVTLTVEDTDGKTDSDTVTVTVTTTVSEVNHAPVIIAFKPVSGAVFDEGDSISLDVTASDADGDALSYTILIDGVIRSTSSNYVWNTDNTSAGTHRIEAIVSDGLDQVTSIRTITINDEPIIIEALDIVQGTATVDGDLSDWQDVTGITLTASTSRDPNEDNTAVIKAKHDDNYLYLVFDVTDTNLQASGQDEVSHIYLDDSVEIFLDTQHDNGGVMQADDYHFIINLNGAVIDEVGTGGGKDLSYASSIMTGITLLGSNGDESDTDTGYVIEVAIPWSDIGGKPSNDAVGLNVGINDRDNGFDGRQYFDSCSLTGSTNDVPNNWGDAIIVATDNIAPVAHPRWDVNKDGVVNILDITLVSQNMGSQNLDAVWDVNQDDEVNIQDLTLVAHHFGETVE</sequence>
<dbReference type="InterPro" id="IPR000601">
    <property type="entry name" value="PKD_dom"/>
</dbReference>
<organism evidence="4 5">
    <name type="scientific">Methanococcoides seepicolus</name>
    <dbReference type="NCBI Taxonomy" id="2828780"/>
    <lineage>
        <taxon>Archaea</taxon>
        <taxon>Methanobacteriati</taxon>
        <taxon>Methanobacteriota</taxon>
        <taxon>Stenosarchaea group</taxon>
        <taxon>Methanomicrobia</taxon>
        <taxon>Methanosarcinales</taxon>
        <taxon>Methanosarcinaceae</taxon>
        <taxon>Methanococcoides</taxon>
    </lineage>
</organism>
<dbReference type="GO" id="GO:0031410">
    <property type="term" value="C:cytoplasmic vesicle"/>
    <property type="evidence" value="ECO:0007669"/>
    <property type="project" value="TreeGrafter"/>
</dbReference>
<dbReference type="InterPro" id="IPR010502">
    <property type="entry name" value="Carb-bd_dom_fam9"/>
</dbReference>
<dbReference type="EMBL" id="JAGSOI010000022">
    <property type="protein sequence ID" value="MCM1986716.1"/>
    <property type="molecule type" value="Genomic_DNA"/>
</dbReference>
<dbReference type="RefSeq" id="WP_250868072.1">
    <property type="nucleotide sequence ID" value="NZ_JAGSOI010000022.1"/>
</dbReference>
<dbReference type="GO" id="GO:0016020">
    <property type="term" value="C:membrane"/>
    <property type="evidence" value="ECO:0007669"/>
    <property type="project" value="TreeGrafter"/>
</dbReference>
<dbReference type="Gene3D" id="2.60.40.10">
    <property type="entry name" value="Immunoglobulins"/>
    <property type="match status" value="2"/>
</dbReference>
<dbReference type="Gene3D" id="1.10.1330.10">
    <property type="entry name" value="Dockerin domain"/>
    <property type="match status" value="2"/>
</dbReference>
<dbReference type="InterPro" id="IPR006626">
    <property type="entry name" value="PbH1"/>
</dbReference>
<dbReference type="GO" id="GO:0030246">
    <property type="term" value="F:carbohydrate binding"/>
    <property type="evidence" value="ECO:0007669"/>
    <property type="project" value="InterPro"/>
</dbReference>
<dbReference type="SUPFAM" id="SSF63446">
    <property type="entry name" value="Type I dockerin domain"/>
    <property type="match status" value="1"/>
</dbReference>
<dbReference type="InterPro" id="IPR016134">
    <property type="entry name" value="Dockerin_dom"/>
</dbReference>
<gene>
    <name evidence="4" type="ORF">KDK67_06840</name>
</gene>
<dbReference type="InterPro" id="IPR035986">
    <property type="entry name" value="PKD_dom_sf"/>
</dbReference>
<name>A0A9E4ZFM5_9EURY</name>
<dbReference type="PROSITE" id="PS51766">
    <property type="entry name" value="DOCKERIN"/>
    <property type="match status" value="1"/>
</dbReference>
<evidence type="ECO:0000256" key="1">
    <source>
        <dbReference type="ARBA" id="ARBA00016512"/>
    </source>
</evidence>
<dbReference type="SMART" id="SM00089">
    <property type="entry name" value="PKD"/>
    <property type="match status" value="1"/>
</dbReference>
<dbReference type="InterPro" id="IPR022409">
    <property type="entry name" value="PKD/Chitinase_dom"/>
</dbReference>
<dbReference type="SUPFAM" id="SSF49344">
    <property type="entry name" value="CBD9-like"/>
    <property type="match status" value="1"/>
</dbReference>
<dbReference type="InterPro" id="IPR039448">
    <property type="entry name" value="Beta_helix"/>
</dbReference>
<dbReference type="SMART" id="SM00710">
    <property type="entry name" value="PbH1"/>
    <property type="match status" value="8"/>
</dbReference>
<evidence type="ECO:0000259" key="2">
    <source>
        <dbReference type="PROSITE" id="PS50093"/>
    </source>
</evidence>
<evidence type="ECO:0000313" key="5">
    <source>
        <dbReference type="Proteomes" id="UP001056766"/>
    </source>
</evidence>
<dbReference type="AlphaFoldDB" id="A0A9E4ZFM5"/>
<dbReference type="Gene3D" id="2.160.20.10">
    <property type="entry name" value="Single-stranded right-handed beta-helix, Pectin lyase-like"/>
    <property type="match status" value="2"/>
</dbReference>
<accession>A0A9E4ZFM5</accession>
<dbReference type="PROSITE" id="PS00018">
    <property type="entry name" value="EF_HAND_1"/>
    <property type="match status" value="2"/>
</dbReference>
<dbReference type="InterPro" id="IPR012334">
    <property type="entry name" value="Pectin_lyas_fold"/>
</dbReference>
<feature type="domain" description="PKD" evidence="2">
    <location>
        <begin position="503"/>
        <end position="594"/>
    </location>
</feature>
<dbReference type="InterPro" id="IPR013783">
    <property type="entry name" value="Ig-like_fold"/>
</dbReference>
<dbReference type="InterPro" id="IPR002105">
    <property type="entry name" value="Dockerin_1_rpt"/>
</dbReference>
<dbReference type="Pfam" id="PF00404">
    <property type="entry name" value="Dockerin_1"/>
    <property type="match status" value="1"/>
</dbReference>
<dbReference type="InterPro" id="IPR029865">
    <property type="entry name" value="KIAA0319-like"/>
</dbReference>
<dbReference type="PROSITE" id="PS50093">
    <property type="entry name" value="PKD"/>
    <property type="match status" value="1"/>
</dbReference>
<dbReference type="GO" id="GO:0000272">
    <property type="term" value="P:polysaccharide catabolic process"/>
    <property type="evidence" value="ECO:0007669"/>
    <property type="project" value="InterPro"/>
</dbReference>
<dbReference type="PANTHER" id="PTHR46182">
    <property type="entry name" value="FI19480P1"/>
    <property type="match status" value="1"/>
</dbReference>
<dbReference type="SUPFAM" id="SSF51126">
    <property type="entry name" value="Pectin lyase-like"/>
    <property type="match status" value="1"/>
</dbReference>
<feature type="domain" description="Dockerin" evidence="3">
    <location>
        <begin position="904"/>
        <end position="963"/>
    </location>
</feature>
<protein>
    <recommendedName>
        <fullName evidence="1">Probable pectate lyase C</fullName>
    </recommendedName>
</protein>
<dbReference type="PANTHER" id="PTHR46182:SF2">
    <property type="entry name" value="FI19480P1"/>
    <property type="match status" value="1"/>
</dbReference>
<keyword evidence="5" id="KW-1185">Reference proteome</keyword>
<comment type="caution">
    <text evidence="4">The sequence shown here is derived from an EMBL/GenBank/DDBJ whole genome shotgun (WGS) entry which is preliminary data.</text>
</comment>
<dbReference type="CDD" id="cd14254">
    <property type="entry name" value="Dockerin_II"/>
    <property type="match status" value="1"/>
</dbReference>
<dbReference type="Proteomes" id="UP001056766">
    <property type="component" value="Unassembled WGS sequence"/>
</dbReference>
<dbReference type="Pfam" id="PF17957">
    <property type="entry name" value="Big_7"/>
    <property type="match status" value="1"/>
</dbReference>
<dbReference type="Gene3D" id="2.60.40.1190">
    <property type="match status" value="1"/>
</dbReference>
<reference evidence="4" key="1">
    <citation type="journal article" date="2021" name="mSystems">
        <title>Bacteria and Archaea Synergistically Convert Glycine Betaine to Biogenic Methane in the Formosa Cold Seep of the South China Sea.</title>
        <authorList>
            <person name="Li L."/>
            <person name="Zhang W."/>
            <person name="Zhang S."/>
            <person name="Song L."/>
            <person name="Sun Q."/>
            <person name="Zhang H."/>
            <person name="Xiang H."/>
            <person name="Dong X."/>
        </authorList>
    </citation>
    <scope>NUCLEOTIDE SEQUENCE</scope>
    <source>
        <strain evidence="4">LLY</strain>
    </source>
</reference>
<dbReference type="CDD" id="cd00146">
    <property type="entry name" value="PKD"/>
    <property type="match status" value="1"/>
</dbReference>
<dbReference type="GO" id="GO:0004553">
    <property type="term" value="F:hydrolase activity, hydrolyzing O-glycosyl compounds"/>
    <property type="evidence" value="ECO:0007669"/>
    <property type="project" value="InterPro"/>
</dbReference>
<dbReference type="InterPro" id="IPR018247">
    <property type="entry name" value="EF_Hand_1_Ca_BS"/>
</dbReference>
<evidence type="ECO:0000313" key="4">
    <source>
        <dbReference type="EMBL" id="MCM1986716.1"/>
    </source>
</evidence>
<dbReference type="InterPro" id="IPR011050">
    <property type="entry name" value="Pectin_lyase_fold/virulence"/>
</dbReference>
<dbReference type="InterPro" id="IPR036439">
    <property type="entry name" value="Dockerin_dom_sf"/>
</dbReference>
<proteinExistence type="predicted"/>
<evidence type="ECO:0000259" key="3">
    <source>
        <dbReference type="PROSITE" id="PS51766"/>
    </source>
</evidence>
<dbReference type="Pfam" id="PF06452">
    <property type="entry name" value="CBM9_1"/>
    <property type="match status" value="1"/>
</dbReference>
<dbReference type="Pfam" id="PF18911">
    <property type="entry name" value="PKD_4"/>
    <property type="match status" value="1"/>
</dbReference>
<reference evidence="4" key="2">
    <citation type="submission" date="2021-04" db="EMBL/GenBank/DDBJ databases">
        <authorList>
            <person name="Dong X."/>
        </authorList>
    </citation>
    <scope>NUCLEOTIDE SEQUENCE</scope>
    <source>
        <strain evidence="4">LLY</strain>
    </source>
</reference>
<dbReference type="SUPFAM" id="SSF49299">
    <property type="entry name" value="PKD domain"/>
    <property type="match status" value="1"/>
</dbReference>